<dbReference type="InterPro" id="IPR036397">
    <property type="entry name" value="RNaseH_sf"/>
</dbReference>
<dbReference type="GO" id="GO:0008311">
    <property type="term" value="F:double-stranded DNA 3'-5' DNA exonuclease activity"/>
    <property type="evidence" value="ECO:0007669"/>
    <property type="project" value="UniProtKB-EC"/>
</dbReference>
<dbReference type="GO" id="GO:0046872">
    <property type="term" value="F:metal ion binding"/>
    <property type="evidence" value="ECO:0007669"/>
    <property type="project" value="UniProtKB-KW"/>
</dbReference>
<sequence length="252" mass="28466">MQNSESDGAEESRQSLVFFDLETTGLGQSCDIVQLAAVSGGHSLNLYIIPRCRMERGATKVTGFRVRRQKLYLHRQLVLTNSPREVLVSFIAFLQMLGRPLVVGHNIRRFDCPLLARALDEHDLRTEFESSISGCVDTLPLAREMLKDRCLQSFRQENLVKELLGVNYKAHDALEDVRALQALYSVLKPTPELVCKHMFTLDTMESKPAVTAVKAEVPCTMPGQRPLWEYFKQTVKVTESKAEDRNGELKGL</sequence>
<feature type="domain" description="Exonuclease" evidence="10">
    <location>
        <begin position="15"/>
        <end position="193"/>
    </location>
</feature>
<dbReference type="InterPro" id="IPR013520">
    <property type="entry name" value="Ribonucl_H"/>
</dbReference>
<dbReference type="KEGG" id="lcf:108882991"/>
<proteinExistence type="inferred from homology"/>
<comment type="catalytic activity">
    <reaction evidence="1">
        <text>Exonucleolytic cleavage in the 3'- to 5'-direction to yield nucleoside 5'-phosphates.</text>
        <dbReference type="EC" id="3.1.11.2"/>
    </reaction>
</comment>
<evidence type="ECO:0000313" key="13">
    <source>
        <dbReference type="RefSeq" id="XP_018531336.1"/>
    </source>
</evidence>
<evidence type="ECO:0000313" key="12">
    <source>
        <dbReference type="Proteomes" id="UP000314980"/>
    </source>
</evidence>
<dbReference type="Gene3D" id="3.30.420.10">
    <property type="entry name" value="Ribonuclease H-like superfamily/Ribonuclease H"/>
    <property type="match status" value="1"/>
</dbReference>
<dbReference type="GO" id="GO:0003676">
    <property type="term" value="F:nucleic acid binding"/>
    <property type="evidence" value="ECO:0007669"/>
    <property type="project" value="InterPro"/>
</dbReference>
<name>A0A4W6C0Y3_LATCA</name>
<dbReference type="RefSeq" id="XP_018531336.1">
    <property type="nucleotide sequence ID" value="XM_018675820.2"/>
</dbReference>
<dbReference type="CDD" id="cd06127">
    <property type="entry name" value="DEDDh"/>
    <property type="match status" value="1"/>
</dbReference>
<reference evidence="13" key="2">
    <citation type="submission" date="2025-04" db="UniProtKB">
        <authorList>
            <consortium name="RefSeq"/>
        </authorList>
    </citation>
    <scope>IDENTIFICATION</scope>
    <source>
        <tissue evidence="13">Brain</tissue>
    </source>
</reference>
<keyword evidence="5" id="KW-0479">Metal-binding</keyword>
<dbReference type="GeneTree" id="ENSGT00390000012715"/>
<keyword evidence="8" id="KW-0460">Magnesium</keyword>
<evidence type="ECO:0000259" key="10">
    <source>
        <dbReference type="SMART" id="SM00479"/>
    </source>
</evidence>
<dbReference type="InterPro" id="IPR012337">
    <property type="entry name" value="RNaseH-like_sf"/>
</dbReference>
<dbReference type="EC" id="3.1.11.2" evidence="3"/>
<dbReference type="InParanoid" id="A0A4W6C0Y3"/>
<dbReference type="CTD" id="100005742"/>
<evidence type="ECO:0000256" key="6">
    <source>
        <dbReference type="ARBA" id="ARBA00022801"/>
    </source>
</evidence>
<dbReference type="Pfam" id="PF00929">
    <property type="entry name" value="RNase_T"/>
    <property type="match status" value="1"/>
</dbReference>
<evidence type="ECO:0000256" key="4">
    <source>
        <dbReference type="ARBA" id="ARBA00022722"/>
    </source>
</evidence>
<dbReference type="PANTHER" id="PTHR13058">
    <property type="entry name" value="THREE PRIME REPAIR EXONUCLEASE 1, 2"/>
    <property type="match status" value="1"/>
</dbReference>
<evidence type="ECO:0000256" key="8">
    <source>
        <dbReference type="ARBA" id="ARBA00022842"/>
    </source>
</evidence>
<reference evidence="12" key="1">
    <citation type="submission" date="2015-09" db="EMBL/GenBank/DDBJ databases">
        <authorList>
            <person name="Sai Rama Sridatta P."/>
        </authorList>
    </citation>
    <scope>NUCLEOTIDE SEQUENCE [LARGE SCALE GENOMIC DNA]</scope>
</reference>
<comment type="cofactor">
    <cofactor evidence="2">
        <name>Mg(2+)</name>
        <dbReference type="ChEBI" id="CHEBI:18420"/>
    </cofactor>
</comment>
<dbReference type="InterPro" id="IPR040393">
    <property type="entry name" value="TREX1/2"/>
</dbReference>
<comment type="similarity">
    <text evidence="9">Belongs to the exonuclease superfamily. TREX family.</text>
</comment>
<organism evidence="11 12">
    <name type="scientific">Lates calcarifer</name>
    <name type="common">Barramundi</name>
    <name type="synonym">Holocentrus calcarifer</name>
    <dbReference type="NCBI Taxonomy" id="8187"/>
    <lineage>
        <taxon>Eukaryota</taxon>
        <taxon>Metazoa</taxon>
        <taxon>Chordata</taxon>
        <taxon>Craniata</taxon>
        <taxon>Vertebrata</taxon>
        <taxon>Euteleostomi</taxon>
        <taxon>Actinopterygii</taxon>
        <taxon>Neopterygii</taxon>
        <taxon>Teleostei</taxon>
        <taxon>Neoteleostei</taxon>
        <taxon>Acanthomorphata</taxon>
        <taxon>Carangaria</taxon>
        <taxon>Carangaria incertae sedis</taxon>
        <taxon>Centropomidae</taxon>
        <taxon>Lates</taxon>
    </lineage>
</organism>
<keyword evidence="12" id="KW-1185">Reference proteome</keyword>
<protein>
    <recommendedName>
        <fullName evidence="3">exodeoxyribonuclease III</fullName>
        <ecNumber evidence="3">3.1.11.2</ecNumber>
    </recommendedName>
</protein>
<dbReference type="OrthoDB" id="10250935at2759"/>
<dbReference type="Proteomes" id="UP000314980">
    <property type="component" value="Unassembled WGS sequence"/>
</dbReference>
<reference evidence="11" key="3">
    <citation type="submission" date="2025-05" db="UniProtKB">
        <authorList>
            <consortium name="Ensembl"/>
        </authorList>
    </citation>
    <scope>IDENTIFICATION</scope>
</reference>
<dbReference type="SMART" id="SM00479">
    <property type="entry name" value="EXOIII"/>
    <property type="match status" value="1"/>
</dbReference>
<dbReference type="Proteomes" id="UP000694890">
    <property type="component" value="Linkage group LG10"/>
</dbReference>
<dbReference type="GO" id="GO:0005737">
    <property type="term" value="C:cytoplasm"/>
    <property type="evidence" value="ECO:0007669"/>
    <property type="project" value="TreeGrafter"/>
</dbReference>
<dbReference type="Ensembl" id="ENSLCAT00010007237.1">
    <property type="protein sequence ID" value="ENSLCAP00010007055.1"/>
    <property type="gene ID" value="ENSLCAG00010003471.1"/>
</dbReference>
<dbReference type="FunFam" id="3.30.420.10:FF:000247">
    <property type="entry name" value="Si:ch1073-296i8.2"/>
    <property type="match status" value="1"/>
</dbReference>
<evidence type="ECO:0000256" key="7">
    <source>
        <dbReference type="ARBA" id="ARBA00022839"/>
    </source>
</evidence>
<keyword evidence="7 13" id="KW-0269">Exonuclease</keyword>
<keyword evidence="6" id="KW-0378">Hydrolase</keyword>
<gene>
    <name evidence="11 13" type="primary">plex9.2</name>
</gene>
<evidence type="ECO:0000256" key="1">
    <source>
        <dbReference type="ARBA" id="ARBA00000493"/>
    </source>
</evidence>
<accession>A0A4W6C0Y3</accession>
<dbReference type="GO" id="GO:0006308">
    <property type="term" value="P:DNA catabolic process"/>
    <property type="evidence" value="ECO:0007669"/>
    <property type="project" value="TreeGrafter"/>
</dbReference>
<evidence type="ECO:0000256" key="3">
    <source>
        <dbReference type="ARBA" id="ARBA00012115"/>
    </source>
</evidence>
<dbReference type="SUPFAM" id="SSF53098">
    <property type="entry name" value="Ribonuclease H-like"/>
    <property type="match status" value="1"/>
</dbReference>
<dbReference type="PANTHER" id="PTHR13058:SF22">
    <property type="entry name" value="EXODEOXYRIBONUCLEASE III"/>
    <property type="match status" value="1"/>
</dbReference>
<evidence type="ECO:0000313" key="11">
    <source>
        <dbReference type="Ensembl" id="ENSLCAP00010007055.1"/>
    </source>
</evidence>
<evidence type="ECO:0000256" key="5">
    <source>
        <dbReference type="ARBA" id="ARBA00022723"/>
    </source>
</evidence>
<evidence type="ECO:0000256" key="9">
    <source>
        <dbReference type="ARBA" id="ARBA00025769"/>
    </source>
</evidence>
<dbReference type="GeneID" id="108882991"/>
<keyword evidence="4" id="KW-0540">Nuclease</keyword>
<evidence type="ECO:0000256" key="2">
    <source>
        <dbReference type="ARBA" id="ARBA00001946"/>
    </source>
</evidence>
<dbReference type="AlphaFoldDB" id="A0A4W6C0Y3"/>